<dbReference type="InterPro" id="IPR039859">
    <property type="entry name" value="PFA4/ZDH16/20/ERF2-like"/>
</dbReference>
<feature type="transmembrane region" description="Helical" evidence="7">
    <location>
        <begin position="168"/>
        <end position="192"/>
    </location>
</feature>
<comment type="similarity">
    <text evidence="7">Belongs to the DHHC palmitoyltransferase family.</text>
</comment>
<name>A0A672Z4G5_9TELE</name>
<evidence type="ECO:0000256" key="2">
    <source>
        <dbReference type="ARBA" id="ARBA00022679"/>
    </source>
</evidence>
<dbReference type="PANTHER" id="PTHR22883:SF22">
    <property type="entry name" value="PALMITOYLTRANSFERASE ZDHHC11-RELATED"/>
    <property type="match status" value="1"/>
</dbReference>
<dbReference type="FunCoup" id="A0A672Z4G5">
    <property type="interactions" value="106"/>
</dbReference>
<evidence type="ECO:0000256" key="8">
    <source>
        <dbReference type="SAM" id="MobiDB-lite"/>
    </source>
</evidence>
<protein>
    <recommendedName>
        <fullName evidence="7">Palmitoyltransferase</fullName>
        <ecNumber evidence="7">2.3.1.225</ecNumber>
    </recommendedName>
</protein>
<proteinExistence type="inferred from homology"/>
<sequence>MNCFSQRLRRTAPIHGSSQNKLVPSKPAKMNGWTWPPRPTQVIGWLVFSYLAIVSFGIFIPLLPPPWNHVVYTLMGIAFILHFITNVAAATIDPADASVRAKQNYSNPVPFFDRTKQSHVIQNLHCALCDVIVGPKVKHCSICNKCIEDFDHHCNWLNTCVGGRNYRCFFVAVSSATFGISLLVMVTLFIVIQHYLDPNNLRTAPQFDSESVLSFHCCLYLGFVPLLCSWSPHNHLHHNVSERRHPAAAWLSTGLAPLSLGLSTYEYVKMQCQREARKQDIEAPKPNDRKKQKNKKKKPPQVKPFSDVHFISHVHYHFCLENFKKSAEKEDSFQNGAENSAENAGKCLLISSSSSVCHPLCLAINRLWSCYRIAVNIRHQ</sequence>
<dbReference type="InParanoid" id="A0A672Z4G5"/>
<feature type="transmembrane region" description="Helical" evidence="7">
    <location>
        <begin position="69"/>
        <end position="92"/>
    </location>
</feature>
<feature type="region of interest" description="Disordered" evidence="8">
    <location>
        <begin position="278"/>
        <end position="303"/>
    </location>
</feature>
<comment type="catalytic activity">
    <reaction evidence="7">
        <text>L-cysteinyl-[protein] + hexadecanoyl-CoA = S-hexadecanoyl-L-cysteinyl-[protein] + CoA</text>
        <dbReference type="Rhea" id="RHEA:36683"/>
        <dbReference type="Rhea" id="RHEA-COMP:10131"/>
        <dbReference type="Rhea" id="RHEA-COMP:11032"/>
        <dbReference type="ChEBI" id="CHEBI:29950"/>
        <dbReference type="ChEBI" id="CHEBI:57287"/>
        <dbReference type="ChEBI" id="CHEBI:57379"/>
        <dbReference type="ChEBI" id="CHEBI:74151"/>
        <dbReference type="EC" id="2.3.1.225"/>
    </reaction>
</comment>
<dbReference type="InterPro" id="IPR001594">
    <property type="entry name" value="Palmitoyltrfase_DHHC"/>
</dbReference>
<evidence type="ECO:0000256" key="6">
    <source>
        <dbReference type="ARBA" id="ARBA00023315"/>
    </source>
</evidence>
<keyword evidence="6 7" id="KW-0012">Acyltransferase</keyword>
<keyword evidence="11" id="KW-1185">Reference proteome</keyword>
<accession>A0A672Z4G5</accession>
<evidence type="ECO:0000259" key="9">
    <source>
        <dbReference type="Pfam" id="PF01529"/>
    </source>
</evidence>
<feature type="transmembrane region" description="Helical" evidence="7">
    <location>
        <begin position="212"/>
        <end position="230"/>
    </location>
</feature>
<keyword evidence="2 7" id="KW-0808">Transferase</keyword>
<dbReference type="GO" id="GO:0005794">
    <property type="term" value="C:Golgi apparatus"/>
    <property type="evidence" value="ECO:0007669"/>
    <property type="project" value="TreeGrafter"/>
</dbReference>
<comment type="subcellular location">
    <subcellularLocation>
        <location evidence="1">Membrane</location>
        <topology evidence="1">Multi-pass membrane protein</topology>
    </subcellularLocation>
</comment>
<evidence type="ECO:0000313" key="11">
    <source>
        <dbReference type="Proteomes" id="UP000472271"/>
    </source>
</evidence>
<dbReference type="Ensembl" id="ENSSORT00005012044.1">
    <property type="protein sequence ID" value="ENSSORP00005011659.1"/>
    <property type="gene ID" value="ENSSORG00005006229.1"/>
</dbReference>
<dbReference type="PROSITE" id="PS50216">
    <property type="entry name" value="DHHC"/>
    <property type="match status" value="1"/>
</dbReference>
<keyword evidence="3 7" id="KW-0812">Transmembrane</keyword>
<keyword evidence="4 7" id="KW-1133">Transmembrane helix</keyword>
<organism evidence="10 11">
    <name type="scientific">Sphaeramia orbicularis</name>
    <name type="common">orbiculate cardinalfish</name>
    <dbReference type="NCBI Taxonomy" id="375764"/>
    <lineage>
        <taxon>Eukaryota</taxon>
        <taxon>Metazoa</taxon>
        <taxon>Chordata</taxon>
        <taxon>Craniata</taxon>
        <taxon>Vertebrata</taxon>
        <taxon>Euteleostomi</taxon>
        <taxon>Actinopterygii</taxon>
        <taxon>Neopterygii</taxon>
        <taxon>Teleostei</taxon>
        <taxon>Neoteleostei</taxon>
        <taxon>Acanthomorphata</taxon>
        <taxon>Gobiaria</taxon>
        <taxon>Kurtiformes</taxon>
        <taxon>Apogonoidei</taxon>
        <taxon>Apogonidae</taxon>
        <taxon>Apogoninae</taxon>
        <taxon>Sphaeramia</taxon>
    </lineage>
</organism>
<dbReference type="Pfam" id="PF01529">
    <property type="entry name" value="DHHC"/>
    <property type="match status" value="1"/>
</dbReference>
<feature type="compositionally biased region" description="Basic residues" evidence="8">
    <location>
        <begin position="290"/>
        <end position="300"/>
    </location>
</feature>
<dbReference type="GO" id="GO:0005783">
    <property type="term" value="C:endoplasmic reticulum"/>
    <property type="evidence" value="ECO:0007669"/>
    <property type="project" value="TreeGrafter"/>
</dbReference>
<evidence type="ECO:0000256" key="5">
    <source>
        <dbReference type="ARBA" id="ARBA00023136"/>
    </source>
</evidence>
<dbReference type="GO" id="GO:0019706">
    <property type="term" value="F:protein-cysteine S-palmitoyltransferase activity"/>
    <property type="evidence" value="ECO:0007669"/>
    <property type="project" value="UniProtKB-EC"/>
</dbReference>
<reference evidence="10" key="3">
    <citation type="submission" date="2025-09" db="UniProtKB">
        <authorList>
            <consortium name="Ensembl"/>
        </authorList>
    </citation>
    <scope>IDENTIFICATION</scope>
</reference>
<dbReference type="Proteomes" id="UP000472271">
    <property type="component" value="Chromosome 16"/>
</dbReference>
<dbReference type="GO" id="GO:0006612">
    <property type="term" value="P:protein targeting to membrane"/>
    <property type="evidence" value="ECO:0007669"/>
    <property type="project" value="TreeGrafter"/>
</dbReference>
<reference evidence="10" key="1">
    <citation type="submission" date="2019-06" db="EMBL/GenBank/DDBJ databases">
        <authorList>
            <consortium name="Wellcome Sanger Institute Data Sharing"/>
        </authorList>
    </citation>
    <scope>NUCLEOTIDE SEQUENCE [LARGE SCALE GENOMIC DNA]</scope>
</reference>
<feature type="compositionally biased region" description="Basic and acidic residues" evidence="8">
    <location>
        <begin position="278"/>
        <end position="289"/>
    </location>
</feature>
<evidence type="ECO:0000256" key="1">
    <source>
        <dbReference type="ARBA" id="ARBA00004141"/>
    </source>
</evidence>
<dbReference type="GO" id="GO:0016020">
    <property type="term" value="C:membrane"/>
    <property type="evidence" value="ECO:0007669"/>
    <property type="project" value="UniProtKB-SubCell"/>
</dbReference>
<comment type="domain">
    <text evidence="7">The DHHC domain is required for palmitoyltransferase activity.</text>
</comment>
<dbReference type="EC" id="2.3.1.225" evidence="7"/>
<reference evidence="10" key="2">
    <citation type="submission" date="2025-08" db="UniProtKB">
        <authorList>
            <consortium name="Ensembl"/>
        </authorList>
    </citation>
    <scope>IDENTIFICATION</scope>
</reference>
<evidence type="ECO:0000313" key="10">
    <source>
        <dbReference type="Ensembl" id="ENSSORP00005011659.1"/>
    </source>
</evidence>
<evidence type="ECO:0000256" key="3">
    <source>
        <dbReference type="ARBA" id="ARBA00022692"/>
    </source>
</evidence>
<dbReference type="PANTHER" id="PTHR22883">
    <property type="entry name" value="ZINC FINGER DHHC DOMAIN CONTAINING PROTEIN"/>
    <property type="match status" value="1"/>
</dbReference>
<evidence type="ECO:0000256" key="7">
    <source>
        <dbReference type="RuleBase" id="RU079119"/>
    </source>
</evidence>
<keyword evidence="5 7" id="KW-0472">Membrane</keyword>
<dbReference type="AlphaFoldDB" id="A0A672Z4G5"/>
<evidence type="ECO:0000256" key="4">
    <source>
        <dbReference type="ARBA" id="ARBA00022989"/>
    </source>
</evidence>
<feature type="transmembrane region" description="Helical" evidence="7">
    <location>
        <begin position="42"/>
        <end position="63"/>
    </location>
</feature>
<feature type="domain" description="Palmitoyltransferase DHHC" evidence="9">
    <location>
        <begin position="122"/>
        <end position="222"/>
    </location>
</feature>